<dbReference type="Proteomes" id="UP000199572">
    <property type="component" value="Unassembled WGS sequence"/>
</dbReference>
<dbReference type="InterPro" id="IPR053830">
    <property type="entry name" value="DUF6922"/>
</dbReference>
<dbReference type="Pfam" id="PF21956">
    <property type="entry name" value="DUF6922"/>
    <property type="match status" value="1"/>
</dbReference>
<dbReference type="AlphaFoldDB" id="A0A1H9NE25"/>
<feature type="domain" description="DUF6922" evidence="1">
    <location>
        <begin position="98"/>
        <end position="148"/>
    </location>
</feature>
<sequence length="168" mass="19842">MEASLEKYRGIHPGLILERELKKRKLKKGPFALMLPEYPQTITAITKGRRALTTEISLKIDRALGFEEGTMYLLQAYYNIKQEIHKEQVKVHPDLNLFRKVLFWDTDMEKLDWQKQYVSIIKRIFERGNNQEKKALLDFYGEDKIQEVTGSKRIINNNLPIMQPNKPH</sequence>
<evidence type="ECO:0000259" key="1">
    <source>
        <dbReference type="Pfam" id="PF21956"/>
    </source>
</evidence>
<organism evidence="2 3">
    <name type="scientific">Pedobacter rhizosphaerae</name>
    <dbReference type="NCBI Taxonomy" id="390241"/>
    <lineage>
        <taxon>Bacteria</taxon>
        <taxon>Pseudomonadati</taxon>
        <taxon>Bacteroidota</taxon>
        <taxon>Sphingobacteriia</taxon>
        <taxon>Sphingobacteriales</taxon>
        <taxon>Sphingobacteriaceae</taxon>
        <taxon>Pedobacter</taxon>
    </lineage>
</organism>
<dbReference type="SUPFAM" id="SSF47413">
    <property type="entry name" value="lambda repressor-like DNA-binding domains"/>
    <property type="match status" value="1"/>
</dbReference>
<reference evidence="2 3" key="1">
    <citation type="submission" date="2016-10" db="EMBL/GenBank/DDBJ databases">
        <authorList>
            <person name="de Groot N.N."/>
        </authorList>
    </citation>
    <scope>NUCLEOTIDE SEQUENCE [LARGE SCALE GENOMIC DNA]</scope>
    <source>
        <strain evidence="2 3">DSM 18610</strain>
    </source>
</reference>
<protein>
    <recommendedName>
        <fullName evidence="1">DUF6922 domain-containing protein</fullName>
    </recommendedName>
</protein>
<proteinExistence type="predicted"/>
<dbReference type="InterPro" id="IPR010982">
    <property type="entry name" value="Lambda_DNA-bd_dom_sf"/>
</dbReference>
<name>A0A1H9NE25_9SPHI</name>
<dbReference type="EMBL" id="FOGG01000007">
    <property type="protein sequence ID" value="SER33955.1"/>
    <property type="molecule type" value="Genomic_DNA"/>
</dbReference>
<dbReference type="Gene3D" id="1.10.260.40">
    <property type="entry name" value="lambda repressor-like DNA-binding domains"/>
    <property type="match status" value="1"/>
</dbReference>
<keyword evidence="3" id="KW-1185">Reference proteome</keyword>
<dbReference type="STRING" id="390241.SAMN04488023_107176"/>
<evidence type="ECO:0000313" key="3">
    <source>
        <dbReference type="Proteomes" id="UP000199572"/>
    </source>
</evidence>
<dbReference type="OrthoDB" id="1364214at2"/>
<dbReference type="GO" id="GO:0003677">
    <property type="term" value="F:DNA binding"/>
    <property type="evidence" value="ECO:0007669"/>
    <property type="project" value="InterPro"/>
</dbReference>
<evidence type="ECO:0000313" key="2">
    <source>
        <dbReference type="EMBL" id="SER33955.1"/>
    </source>
</evidence>
<gene>
    <name evidence="2" type="ORF">SAMN04488023_107176</name>
</gene>
<accession>A0A1H9NE25</accession>